<dbReference type="PANTHER" id="PTHR30203">
    <property type="entry name" value="OUTER MEMBRANE CATION EFFLUX PROTEIN"/>
    <property type="match status" value="1"/>
</dbReference>
<dbReference type="RefSeq" id="WP_184081762.1">
    <property type="nucleotide sequence ID" value="NZ_JACIJP010000007.1"/>
</dbReference>
<proteinExistence type="inferred from homology"/>
<evidence type="ECO:0000313" key="4">
    <source>
        <dbReference type="EMBL" id="MBB6125478.1"/>
    </source>
</evidence>
<organism evidence="4 5">
    <name type="scientific">Sphingobium subterraneum</name>
    <dbReference type="NCBI Taxonomy" id="627688"/>
    <lineage>
        <taxon>Bacteria</taxon>
        <taxon>Pseudomonadati</taxon>
        <taxon>Pseudomonadota</taxon>
        <taxon>Alphaproteobacteria</taxon>
        <taxon>Sphingomonadales</taxon>
        <taxon>Sphingomonadaceae</taxon>
        <taxon>Sphingobium</taxon>
    </lineage>
</organism>
<dbReference type="Pfam" id="PF02321">
    <property type="entry name" value="OEP"/>
    <property type="match status" value="1"/>
</dbReference>
<keyword evidence="5" id="KW-1185">Reference proteome</keyword>
<dbReference type="SUPFAM" id="SSF56954">
    <property type="entry name" value="Outer membrane efflux proteins (OEP)"/>
    <property type="match status" value="1"/>
</dbReference>
<feature type="chain" id="PRO_5032416244" evidence="3">
    <location>
        <begin position="24"/>
        <end position="412"/>
    </location>
</feature>
<comment type="caution">
    <text evidence="4">The sequence shown here is derived from an EMBL/GenBank/DDBJ whole genome shotgun (WGS) entry which is preliminary data.</text>
</comment>
<dbReference type="GO" id="GO:0015562">
    <property type="term" value="F:efflux transmembrane transporter activity"/>
    <property type="evidence" value="ECO:0007669"/>
    <property type="project" value="InterPro"/>
</dbReference>
<reference evidence="4 5" key="1">
    <citation type="submission" date="2020-08" db="EMBL/GenBank/DDBJ databases">
        <title>Genomic Encyclopedia of Type Strains, Phase IV (KMG-IV): sequencing the most valuable type-strain genomes for metagenomic binning, comparative biology and taxonomic classification.</title>
        <authorList>
            <person name="Goeker M."/>
        </authorList>
    </citation>
    <scope>NUCLEOTIDE SEQUENCE [LARGE SCALE GENOMIC DNA]</scope>
    <source>
        <strain evidence="4 5">DSM 102255</strain>
    </source>
</reference>
<evidence type="ECO:0000313" key="5">
    <source>
        <dbReference type="Proteomes" id="UP000552700"/>
    </source>
</evidence>
<name>A0A841JA82_9SPHN</name>
<dbReference type="InterPro" id="IPR003423">
    <property type="entry name" value="OMP_efflux"/>
</dbReference>
<protein>
    <submittedName>
        <fullName evidence="4">Cobalt-zinc-cadmium efflux system outer membrane protein</fullName>
    </submittedName>
</protein>
<feature type="signal peptide" evidence="3">
    <location>
        <begin position="1"/>
        <end position="23"/>
    </location>
</feature>
<dbReference type="Gene3D" id="1.20.1600.10">
    <property type="entry name" value="Outer membrane efflux proteins (OEP)"/>
    <property type="match status" value="1"/>
</dbReference>
<comment type="similarity">
    <text evidence="1">Belongs to the outer membrane factor (OMF) (TC 1.B.17) family.</text>
</comment>
<sequence>MLDSTRAALLAGALLVAGQSARAETVTLEQAVAKASEATPLLRAGDAAIAAARAGRVQAGVRPNPSVTLQGENFVGTGPYNVLGQAEITATYNQPIERGGKRAARVAFAQQDIGVAKASTRIVRLNLAAAVQRAYIDVQIADYAARISGERLETEAQMQREALRRVRGYKDPLFVETRAAARVAQARLARDEAQARLANARNHLASFWAGSGTNLQLADKLTLPNSSARTIAAADQALRDAEIARARAGVVVEQSKAAQDYTLSGGARYLRGTGDVALVAGVTIPLGRFDRNQGNIERAQAERQRLEFLAEADRLERLRRLASLRADADAARTRADAIMAEVYPRTVRTLDQVREGYNRGGFTFRDVQDAADAIVSVQEQWLDAITRFRDAQTEIDRLTGRFDPDQPAETMP</sequence>
<keyword evidence="2" id="KW-0175">Coiled coil</keyword>
<dbReference type="PANTHER" id="PTHR30203:SF24">
    <property type="entry name" value="BLR4935 PROTEIN"/>
    <property type="match status" value="1"/>
</dbReference>
<dbReference type="InterPro" id="IPR010131">
    <property type="entry name" value="MdtP/NodT-like"/>
</dbReference>
<evidence type="ECO:0000256" key="3">
    <source>
        <dbReference type="SAM" id="SignalP"/>
    </source>
</evidence>
<evidence type="ECO:0000256" key="2">
    <source>
        <dbReference type="SAM" id="Coils"/>
    </source>
</evidence>
<gene>
    <name evidence="4" type="ORF">FHS92_003240</name>
</gene>
<feature type="coiled-coil region" evidence="2">
    <location>
        <begin position="296"/>
        <end position="341"/>
    </location>
</feature>
<keyword evidence="3" id="KW-0732">Signal</keyword>
<dbReference type="AlphaFoldDB" id="A0A841JA82"/>
<dbReference type="Proteomes" id="UP000552700">
    <property type="component" value="Unassembled WGS sequence"/>
</dbReference>
<evidence type="ECO:0000256" key="1">
    <source>
        <dbReference type="ARBA" id="ARBA00007613"/>
    </source>
</evidence>
<accession>A0A841JA82</accession>
<dbReference type="EMBL" id="JACIJP010000007">
    <property type="protein sequence ID" value="MBB6125478.1"/>
    <property type="molecule type" value="Genomic_DNA"/>
</dbReference>